<dbReference type="Gene3D" id="2.60.200.40">
    <property type="match status" value="1"/>
</dbReference>
<feature type="transmembrane region" description="Helical" evidence="1">
    <location>
        <begin position="531"/>
        <end position="550"/>
    </location>
</feature>
<feature type="transmembrane region" description="Helical" evidence="1">
    <location>
        <begin position="403"/>
        <end position="424"/>
    </location>
</feature>
<dbReference type="STRING" id="686796.SAMN04488104_103920"/>
<feature type="transmembrane region" description="Helical" evidence="1">
    <location>
        <begin position="346"/>
        <end position="364"/>
    </location>
</feature>
<keyword evidence="1" id="KW-0472">Membrane</keyword>
<evidence type="ECO:0000256" key="1">
    <source>
        <dbReference type="SAM" id="Phobius"/>
    </source>
</evidence>
<dbReference type="PANTHER" id="PTHR20992">
    <property type="entry name" value="AT15442P-RELATED"/>
    <property type="match status" value="1"/>
</dbReference>
<evidence type="ECO:0000313" key="3">
    <source>
        <dbReference type="Proteomes" id="UP000199060"/>
    </source>
</evidence>
<dbReference type="PANTHER" id="PTHR20992:SF9">
    <property type="entry name" value="AT15442P-RELATED"/>
    <property type="match status" value="1"/>
</dbReference>
<feature type="transmembrane region" description="Helical" evidence="1">
    <location>
        <begin position="206"/>
        <end position="226"/>
    </location>
</feature>
<dbReference type="InterPro" id="IPR005240">
    <property type="entry name" value="DUF389"/>
</dbReference>
<keyword evidence="1" id="KW-0812">Transmembrane</keyword>
<reference evidence="3" key="1">
    <citation type="submission" date="2016-10" db="EMBL/GenBank/DDBJ databases">
        <authorList>
            <person name="Varghese N."/>
            <person name="Submissions S."/>
        </authorList>
    </citation>
    <scope>NUCLEOTIDE SEQUENCE [LARGE SCALE GENOMIC DNA]</scope>
    <source>
        <strain evidence="3">DSM 23095</strain>
    </source>
</reference>
<dbReference type="RefSeq" id="WP_087940713.1">
    <property type="nucleotide sequence ID" value="NZ_FNAC01000039.1"/>
</dbReference>
<keyword evidence="1" id="KW-1133">Transmembrane helix</keyword>
<evidence type="ECO:0000313" key="2">
    <source>
        <dbReference type="EMBL" id="SDD58489.1"/>
    </source>
</evidence>
<accession>A0A1G6VY41</accession>
<proteinExistence type="predicted"/>
<dbReference type="Pfam" id="PF04087">
    <property type="entry name" value="DUF389"/>
    <property type="match status" value="1"/>
</dbReference>
<dbReference type="NCBIfam" id="TIGR00341">
    <property type="entry name" value="TIGR00341 family protein"/>
    <property type="match status" value="1"/>
</dbReference>
<feature type="transmembrane region" description="Helical" evidence="1">
    <location>
        <begin position="370"/>
        <end position="391"/>
    </location>
</feature>
<organism evidence="2 3">
    <name type="scientific">Algoriphagus faecimaris</name>
    <dbReference type="NCBI Taxonomy" id="686796"/>
    <lineage>
        <taxon>Bacteria</taxon>
        <taxon>Pseudomonadati</taxon>
        <taxon>Bacteroidota</taxon>
        <taxon>Cytophagia</taxon>
        <taxon>Cytophagales</taxon>
        <taxon>Cyclobacteriaceae</taxon>
        <taxon>Algoriphagus</taxon>
    </lineage>
</organism>
<protein>
    <submittedName>
        <fullName evidence="2">TIGR00341 family protein</fullName>
    </submittedName>
</protein>
<dbReference type="EMBL" id="FNAC01000039">
    <property type="protein sequence ID" value="SDD58489.1"/>
    <property type="molecule type" value="Genomic_DNA"/>
</dbReference>
<name>A0A1G6VY41_9BACT</name>
<dbReference type="OrthoDB" id="9790659at2"/>
<dbReference type="InterPro" id="IPR017438">
    <property type="entry name" value="ATP-NAD_kinase_N"/>
</dbReference>
<feature type="transmembrane region" description="Helical" evidence="1">
    <location>
        <begin position="436"/>
        <end position="456"/>
    </location>
</feature>
<gene>
    <name evidence="2" type="ORF">SAMN04488104_103920</name>
</gene>
<keyword evidence="3" id="KW-1185">Reference proteome</keyword>
<feature type="transmembrane region" description="Helical" evidence="1">
    <location>
        <begin position="468"/>
        <end position="488"/>
    </location>
</feature>
<dbReference type="InterPro" id="IPR016064">
    <property type="entry name" value="NAD/diacylglycerol_kinase_sf"/>
</dbReference>
<dbReference type="Gene3D" id="3.40.50.10330">
    <property type="entry name" value="Probable inorganic polyphosphate/atp-NAD kinase, domain 1"/>
    <property type="match status" value="1"/>
</dbReference>
<sequence length="627" mass="69368">METYTFIYDPELPEEEIQNFIRKLSPSPRASISFDQFSITKFNKEDSLLCWLPDDKSIQLLQQINSESPSLAFLPHPELQLLAKSIGIPSSKEPAFELFLKAETIGEIDILKVNEQLCTNSLVIGEPLSVLYDTFESSYFQNLKKRVSRFSKLFKKVKLKSFTINYLVDQEEKSIQIAALGILAGAHGENNLFFKKTIGDSGLDDGMIHLAILAPKSLFSVLLIGFKNIFTPFKRKNIPPFLSYISSPKITIEAQDEFAYALDGKESHSKALHLMLMEEKARVLTGFEKQKNDIPVPKELNVSRLPSGKLKEELTKRNLPLFRHATTEEFKDLFTLLKKNAQTSSTYLVLMALSTLIATFGIFANSGPVVIGAMILAPLMGPIISLSMGTLRQDSTLIKTSLFSVFWGIVLGLCFAILITWMTPLKTMNPEILSRIRPNLLDLGVAVASGIAGAYAHSKEEIAKTLAGVAISVALVPPLSVAGIGLGWGQWNIFWGASLLLGTNLAGIVMAAAFTFLILGYSPFRLARKGLVISGLILILITAPLVLSFSEMVRENRVIQELSGKEIPHGLLRDVKVIGLSPLRLSVTVLSDQKLEQEDYKAIKNEIEEKIGQTIELELTLGIKLIE</sequence>
<dbReference type="SUPFAM" id="SSF111331">
    <property type="entry name" value="NAD kinase/diacylglycerol kinase-like"/>
    <property type="match status" value="1"/>
</dbReference>
<dbReference type="Proteomes" id="UP000199060">
    <property type="component" value="Unassembled WGS sequence"/>
</dbReference>
<feature type="transmembrane region" description="Helical" evidence="1">
    <location>
        <begin position="494"/>
        <end position="519"/>
    </location>
</feature>
<dbReference type="AlphaFoldDB" id="A0A1G6VY41"/>